<accession>A0A820JRD4</accession>
<protein>
    <submittedName>
        <fullName evidence="1">Uncharacterized protein</fullName>
    </submittedName>
</protein>
<dbReference type="Proteomes" id="UP000663874">
    <property type="component" value="Unassembled WGS sequence"/>
</dbReference>
<name>A0A820JRD4_9BILA</name>
<evidence type="ECO:0000313" key="1">
    <source>
        <dbReference type="EMBL" id="CAF4330867.1"/>
    </source>
</evidence>
<comment type="caution">
    <text evidence="1">The sequence shown here is derived from an EMBL/GenBank/DDBJ whole genome shotgun (WGS) entry which is preliminary data.</text>
</comment>
<dbReference type="EMBL" id="CAJOBE010042479">
    <property type="protein sequence ID" value="CAF4330867.1"/>
    <property type="molecule type" value="Genomic_DNA"/>
</dbReference>
<organism evidence="1 2">
    <name type="scientific">Rotaria sordida</name>
    <dbReference type="NCBI Taxonomy" id="392033"/>
    <lineage>
        <taxon>Eukaryota</taxon>
        <taxon>Metazoa</taxon>
        <taxon>Spiralia</taxon>
        <taxon>Gnathifera</taxon>
        <taxon>Rotifera</taxon>
        <taxon>Eurotatoria</taxon>
        <taxon>Bdelloidea</taxon>
        <taxon>Philodinida</taxon>
        <taxon>Philodinidae</taxon>
        <taxon>Rotaria</taxon>
    </lineage>
</organism>
<sequence>AHTKRKNTILWNDSSDQDDDLNTNNIRLNSLLCQLTFLL</sequence>
<reference evidence="1" key="1">
    <citation type="submission" date="2021-02" db="EMBL/GenBank/DDBJ databases">
        <authorList>
            <person name="Nowell W R."/>
        </authorList>
    </citation>
    <scope>NUCLEOTIDE SEQUENCE</scope>
</reference>
<feature type="non-terminal residue" evidence="1">
    <location>
        <position position="1"/>
    </location>
</feature>
<proteinExistence type="predicted"/>
<evidence type="ECO:0000313" key="2">
    <source>
        <dbReference type="Proteomes" id="UP000663874"/>
    </source>
</evidence>
<dbReference type="AlphaFoldDB" id="A0A820JRD4"/>
<gene>
    <name evidence="1" type="ORF">FNK824_LOCUS41670</name>
</gene>